<dbReference type="AlphaFoldDB" id="A0A109FY07"/>
<gene>
    <name evidence="1" type="ORF">AWW70_21875</name>
</gene>
<name>A0A109FY07_BACMY</name>
<dbReference type="Proteomes" id="UP000065797">
    <property type="component" value="Unassembled WGS sequence"/>
</dbReference>
<accession>A0A109FY07</accession>
<comment type="caution">
    <text evidence="1">The sequence shown here is derived from an EMBL/GenBank/DDBJ whole genome shotgun (WGS) entry which is preliminary data.</text>
</comment>
<dbReference type="EMBL" id="LRPH01000079">
    <property type="protein sequence ID" value="KWU56800.1"/>
    <property type="molecule type" value="Genomic_DNA"/>
</dbReference>
<sequence>MLDICLPLIIANSPAKEKKHQYKVPEIGTIPSKSIPKPIQMIGTKISDMLIKPAIIVSDLRYLMPAIIKKMPTMNWHNIKVRAKTTQVNIQNTSVLPPIKYYI</sequence>
<organism evidence="1 2">
    <name type="scientific">Bacillus mycoides</name>
    <dbReference type="NCBI Taxonomy" id="1405"/>
    <lineage>
        <taxon>Bacteria</taxon>
        <taxon>Bacillati</taxon>
        <taxon>Bacillota</taxon>
        <taxon>Bacilli</taxon>
        <taxon>Bacillales</taxon>
        <taxon>Bacillaceae</taxon>
        <taxon>Bacillus</taxon>
        <taxon>Bacillus cereus group</taxon>
    </lineage>
</organism>
<evidence type="ECO:0000313" key="2">
    <source>
        <dbReference type="Proteomes" id="UP000065797"/>
    </source>
</evidence>
<proteinExistence type="predicted"/>
<protein>
    <submittedName>
        <fullName evidence="1">Uncharacterized protein</fullName>
    </submittedName>
</protein>
<reference evidence="1 2" key="1">
    <citation type="submission" date="2016-01" db="EMBL/GenBank/DDBJ databases">
        <authorList>
            <person name="McClelland M."/>
            <person name="Jain A."/>
            <person name="Saraogi P."/>
            <person name="Mendelson R."/>
            <person name="Westerman R."/>
            <person name="SanMiguel P."/>
            <person name="Csonka L."/>
        </authorList>
    </citation>
    <scope>NUCLEOTIDE SEQUENCE [LARGE SCALE GENOMIC DNA]</scope>
    <source>
        <strain evidence="1 2">PE8-15</strain>
    </source>
</reference>
<evidence type="ECO:0000313" key="1">
    <source>
        <dbReference type="EMBL" id="KWU56800.1"/>
    </source>
</evidence>